<evidence type="ECO:0000313" key="4">
    <source>
        <dbReference type="EMBL" id="MFC3108538.1"/>
    </source>
</evidence>
<name>A0ABV7F352_9BURK</name>
<accession>A0ABV7F352</accession>
<dbReference type="Gene3D" id="1.25.40.10">
    <property type="entry name" value="Tetratricopeptide repeat domain"/>
    <property type="match status" value="2"/>
</dbReference>
<gene>
    <name evidence="4" type="ORF">ACFOFO_11285</name>
</gene>
<dbReference type="NCBIfam" id="TIGR00254">
    <property type="entry name" value="GGDEF"/>
    <property type="match status" value="1"/>
</dbReference>
<dbReference type="CDD" id="cd01949">
    <property type="entry name" value="GGDEF"/>
    <property type="match status" value="1"/>
</dbReference>
<dbReference type="PANTHER" id="PTHR45138">
    <property type="entry name" value="REGULATORY COMPONENTS OF SENSORY TRANSDUCTION SYSTEM"/>
    <property type="match status" value="1"/>
</dbReference>
<dbReference type="InterPro" id="IPR029787">
    <property type="entry name" value="Nucleotide_cyclase"/>
</dbReference>
<comment type="caution">
    <text evidence="4">The sequence shown here is derived from an EMBL/GenBank/DDBJ whole genome shotgun (WGS) entry which is preliminary data.</text>
</comment>
<proteinExistence type="predicted"/>
<dbReference type="SMART" id="SM00267">
    <property type="entry name" value="GGDEF"/>
    <property type="match status" value="1"/>
</dbReference>
<organism evidence="4 5">
    <name type="scientific">Undibacterium arcticum</name>
    <dbReference type="NCBI Taxonomy" id="1762892"/>
    <lineage>
        <taxon>Bacteria</taxon>
        <taxon>Pseudomonadati</taxon>
        <taxon>Pseudomonadota</taxon>
        <taxon>Betaproteobacteria</taxon>
        <taxon>Burkholderiales</taxon>
        <taxon>Oxalobacteraceae</taxon>
        <taxon>Undibacterium</taxon>
    </lineage>
</organism>
<keyword evidence="4" id="KW-0548">Nucleotidyltransferase</keyword>
<dbReference type="InterPro" id="IPR029016">
    <property type="entry name" value="GAF-like_dom_sf"/>
</dbReference>
<dbReference type="GO" id="GO:0052621">
    <property type="term" value="F:diguanylate cyclase activity"/>
    <property type="evidence" value="ECO:0007669"/>
    <property type="project" value="UniProtKB-EC"/>
</dbReference>
<dbReference type="InterPro" id="IPR003018">
    <property type="entry name" value="GAF"/>
</dbReference>
<protein>
    <recommendedName>
        <fullName evidence="1">diguanylate cyclase</fullName>
        <ecNumber evidence="1">2.7.7.65</ecNumber>
    </recommendedName>
</protein>
<dbReference type="EC" id="2.7.7.65" evidence="1"/>
<keyword evidence="5" id="KW-1185">Reference proteome</keyword>
<dbReference type="SUPFAM" id="SSF48452">
    <property type="entry name" value="TPR-like"/>
    <property type="match status" value="2"/>
</dbReference>
<dbReference type="PROSITE" id="PS50887">
    <property type="entry name" value="GGDEF"/>
    <property type="match status" value="1"/>
</dbReference>
<dbReference type="Gene3D" id="3.30.450.40">
    <property type="match status" value="1"/>
</dbReference>
<evidence type="ECO:0000313" key="5">
    <source>
        <dbReference type="Proteomes" id="UP001595530"/>
    </source>
</evidence>
<dbReference type="Gene3D" id="3.30.70.270">
    <property type="match status" value="1"/>
</dbReference>
<evidence type="ECO:0000256" key="2">
    <source>
        <dbReference type="ARBA" id="ARBA00034247"/>
    </source>
</evidence>
<reference evidence="5" key="1">
    <citation type="journal article" date="2019" name="Int. J. Syst. Evol. Microbiol.">
        <title>The Global Catalogue of Microorganisms (GCM) 10K type strain sequencing project: providing services to taxonomists for standard genome sequencing and annotation.</title>
        <authorList>
            <consortium name="The Broad Institute Genomics Platform"/>
            <consortium name="The Broad Institute Genome Sequencing Center for Infectious Disease"/>
            <person name="Wu L."/>
            <person name="Ma J."/>
        </authorList>
    </citation>
    <scope>NUCLEOTIDE SEQUENCE [LARGE SCALE GENOMIC DNA]</scope>
    <source>
        <strain evidence="5">KCTC 42986</strain>
    </source>
</reference>
<dbReference type="InterPro" id="IPR000160">
    <property type="entry name" value="GGDEF_dom"/>
</dbReference>
<dbReference type="SMART" id="SM00065">
    <property type="entry name" value="GAF"/>
    <property type="match status" value="1"/>
</dbReference>
<dbReference type="InterPro" id="IPR011990">
    <property type="entry name" value="TPR-like_helical_dom_sf"/>
</dbReference>
<dbReference type="Proteomes" id="UP001595530">
    <property type="component" value="Unassembled WGS sequence"/>
</dbReference>
<dbReference type="SUPFAM" id="SSF55073">
    <property type="entry name" value="Nucleotide cyclase"/>
    <property type="match status" value="1"/>
</dbReference>
<evidence type="ECO:0000259" key="3">
    <source>
        <dbReference type="PROSITE" id="PS50887"/>
    </source>
</evidence>
<evidence type="ECO:0000256" key="1">
    <source>
        <dbReference type="ARBA" id="ARBA00012528"/>
    </source>
</evidence>
<dbReference type="RefSeq" id="WP_390331553.1">
    <property type="nucleotide sequence ID" value="NZ_JBHRTP010000032.1"/>
</dbReference>
<sequence length="923" mass="101416">MDMFALDDEVTRLEFALSPLRGLPRLAVLEPLAWHLRQRDTGRALALADEAEALLATCQREPDRQRIAARLRLVRSEAEWMWAKLDAAQEMADPALRTFSALDDAAGIADAHWLQALIAADRGDHARRDAELEAAASQARRAGDDMRARIAEAASAIWTAYRDQVGAQQRWGRRFEAELADLHPAVAPWVHDFLGLVAAQSSDFGTAAAHFLRTRDTALATGQVRRAINAGTNVGSCFTSLNDHEAALEWMQRSLELARPCGWPLSIGVCLIQTTEALRSLGRLDAAQELMVEALDTLAPLASSRTYAIALQYSADLALDRGHHTLALDSFRQLEQRAESLNQVDFQIESRRGQAHALSHLGRPQESLQAAHAALALAQRANDAAPQVRTLRVLADIHARHSLPTPDGVAANGAPLHYLQQALAVAATIDDYTVPGELFDALAREHASLGDYAEAYDSALRANAVRESTRSLAATNRAIAMQVQQATERARADAEHHRQLASSEAKRAETLQQTGSTLERLSAIGQEITTHLDAKAVFKALDRHVHGLLDVSSLIIYLLDADAQGLNAVFGVENGKALPAFHVALSSPTSNSARCVRERREILVDLTPDDDNPNRIPGTLPILSALFTPLLIGDRILGAMSIQSPQPQVYGEREQLILRTLCAFGAIALDNAATYRQLTATLKTLHETRARVEEMSLTDSLTGLRNRRFLLQHVETDVAMNLRRYDEWQKHPEQPLPEDADLIFILIDLDDFKSVNDTYGHAAGDQVLEQMRERLETVFRESDYLIRWGGEEFLVVARAANRADAEAVSERVRAVVADRVFELADGLRLAKTCSIGFACLPFLPAHPRLLTWAEVVELADKALYLAKDGGRNAWAGFFGTELTPPDVLFPWLLQNAEPATRDGMLRLVSSMDLTVKSAAGSKV</sequence>
<dbReference type="EMBL" id="JBHRTP010000032">
    <property type="protein sequence ID" value="MFC3108538.1"/>
    <property type="molecule type" value="Genomic_DNA"/>
</dbReference>
<dbReference type="SUPFAM" id="SSF55781">
    <property type="entry name" value="GAF domain-like"/>
    <property type="match status" value="1"/>
</dbReference>
<dbReference type="InterPro" id="IPR043128">
    <property type="entry name" value="Rev_trsase/Diguanyl_cyclase"/>
</dbReference>
<dbReference type="InterPro" id="IPR050469">
    <property type="entry name" value="Diguanylate_Cyclase"/>
</dbReference>
<feature type="domain" description="GGDEF" evidence="3">
    <location>
        <begin position="740"/>
        <end position="879"/>
    </location>
</feature>
<dbReference type="Pfam" id="PF00990">
    <property type="entry name" value="GGDEF"/>
    <property type="match status" value="1"/>
</dbReference>
<keyword evidence="4" id="KW-0808">Transferase</keyword>
<dbReference type="PANTHER" id="PTHR45138:SF9">
    <property type="entry name" value="DIGUANYLATE CYCLASE DGCM-RELATED"/>
    <property type="match status" value="1"/>
</dbReference>
<comment type="catalytic activity">
    <reaction evidence="2">
        <text>2 GTP = 3',3'-c-di-GMP + 2 diphosphate</text>
        <dbReference type="Rhea" id="RHEA:24898"/>
        <dbReference type="ChEBI" id="CHEBI:33019"/>
        <dbReference type="ChEBI" id="CHEBI:37565"/>
        <dbReference type="ChEBI" id="CHEBI:58805"/>
        <dbReference type="EC" id="2.7.7.65"/>
    </reaction>
</comment>
<dbReference type="Pfam" id="PF13185">
    <property type="entry name" value="GAF_2"/>
    <property type="match status" value="1"/>
</dbReference>